<sequence>MPPTAVELLQNQNVGELLDHDDVDLARMESAEDLLLFRSHVRKLLEERGSDEQCDDVITVVNEIVVNALVHAHGACSCRLTFYERAVLVEVQDTGPGMKSVSAPTQVEPSPRGDEYHESGRGLVLVAMLSLVWTFASTDYGSAVTALLPLGGGL</sequence>
<protein>
    <submittedName>
        <fullName evidence="3">Anti-sigma regulatory factor (Ser/Thr protein kinase)</fullName>
    </submittedName>
</protein>
<proteinExistence type="predicted"/>
<dbReference type="InterPro" id="IPR050267">
    <property type="entry name" value="Anti-sigma-factor_SerPK"/>
</dbReference>
<dbReference type="PANTHER" id="PTHR35526">
    <property type="entry name" value="ANTI-SIGMA-F FACTOR RSBW-RELATED"/>
    <property type="match status" value="1"/>
</dbReference>
<evidence type="ECO:0000313" key="3">
    <source>
        <dbReference type="EMBL" id="MDQ1031493.1"/>
    </source>
</evidence>
<dbReference type="InterPro" id="IPR003594">
    <property type="entry name" value="HATPase_dom"/>
</dbReference>
<dbReference type="Gene3D" id="3.30.565.10">
    <property type="entry name" value="Histidine kinase-like ATPase, C-terminal domain"/>
    <property type="match status" value="1"/>
</dbReference>
<keyword evidence="1" id="KW-0808">Transferase</keyword>
<organism evidence="3 4">
    <name type="scientific">Streptomyces umbrinus</name>
    <dbReference type="NCBI Taxonomy" id="67370"/>
    <lineage>
        <taxon>Bacteria</taxon>
        <taxon>Bacillati</taxon>
        <taxon>Actinomycetota</taxon>
        <taxon>Actinomycetes</taxon>
        <taxon>Kitasatosporales</taxon>
        <taxon>Streptomycetaceae</taxon>
        <taxon>Streptomyces</taxon>
        <taxon>Streptomyces phaeochromogenes group</taxon>
    </lineage>
</organism>
<comment type="caution">
    <text evidence="3">The sequence shown here is derived from an EMBL/GenBank/DDBJ whole genome shotgun (WGS) entry which is preliminary data.</text>
</comment>
<name>A0ABU0T734_9ACTN</name>
<accession>A0ABU0T734</accession>
<evidence type="ECO:0000313" key="4">
    <source>
        <dbReference type="Proteomes" id="UP001230328"/>
    </source>
</evidence>
<dbReference type="CDD" id="cd16936">
    <property type="entry name" value="HATPase_RsbW-like"/>
    <property type="match status" value="1"/>
</dbReference>
<evidence type="ECO:0000259" key="2">
    <source>
        <dbReference type="Pfam" id="PF13581"/>
    </source>
</evidence>
<gene>
    <name evidence="3" type="ORF">QF035_009075</name>
</gene>
<dbReference type="RefSeq" id="WP_307527685.1">
    <property type="nucleotide sequence ID" value="NZ_JAUSZI010000002.1"/>
</dbReference>
<reference evidence="3 4" key="1">
    <citation type="submission" date="2023-07" db="EMBL/GenBank/DDBJ databases">
        <title>Comparative genomics of wheat-associated soil bacteria to identify genetic determinants of phenazine resistance.</title>
        <authorList>
            <person name="Mouncey N."/>
        </authorList>
    </citation>
    <scope>NUCLEOTIDE SEQUENCE [LARGE SCALE GENOMIC DNA]</scope>
    <source>
        <strain evidence="3 4">V2I4</strain>
    </source>
</reference>
<keyword evidence="4" id="KW-1185">Reference proteome</keyword>
<dbReference type="EMBL" id="JAUSZI010000002">
    <property type="protein sequence ID" value="MDQ1031493.1"/>
    <property type="molecule type" value="Genomic_DNA"/>
</dbReference>
<dbReference type="PANTHER" id="PTHR35526:SF3">
    <property type="entry name" value="ANTI-SIGMA-F FACTOR RSBW"/>
    <property type="match status" value="1"/>
</dbReference>
<feature type="domain" description="Histidine kinase/HSP90-like ATPase" evidence="2">
    <location>
        <begin position="37"/>
        <end position="144"/>
    </location>
</feature>
<evidence type="ECO:0000256" key="1">
    <source>
        <dbReference type="ARBA" id="ARBA00022527"/>
    </source>
</evidence>
<dbReference type="Pfam" id="PF13581">
    <property type="entry name" value="HATPase_c_2"/>
    <property type="match status" value="1"/>
</dbReference>
<keyword evidence="1" id="KW-0723">Serine/threonine-protein kinase</keyword>
<dbReference type="Proteomes" id="UP001230328">
    <property type="component" value="Unassembled WGS sequence"/>
</dbReference>
<dbReference type="InterPro" id="IPR036890">
    <property type="entry name" value="HATPase_C_sf"/>
</dbReference>
<keyword evidence="1" id="KW-0418">Kinase</keyword>
<dbReference type="SUPFAM" id="SSF55874">
    <property type="entry name" value="ATPase domain of HSP90 chaperone/DNA topoisomerase II/histidine kinase"/>
    <property type="match status" value="1"/>
</dbReference>